<reference evidence="2" key="1">
    <citation type="submission" date="2022-10" db="EMBL/GenBank/DDBJ databases">
        <title>Roseovarius pelagicus sp. nov., isolated from Arctic seawater.</title>
        <authorList>
            <person name="Hong Y.W."/>
            <person name="Hwang C.Y."/>
        </authorList>
    </citation>
    <scope>NUCLEOTIDE SEQUENCE</scope>
    <source>
        <strain evidence="2">HL-MP18</strain>
    </source>
</reference>
<feature type="domain" description="Glyoxalase-like" evidence="1">
    <location>
        <begin position="3"/>
        <end position="172"/>
    </location>
</feature>
<dbReference type="Pfam" id="PF13468">
    <property type="entry name" value="Glyoxalase_3"/>
    <property type="match status" value="1"/>
</dbReference>
<name>A0ABY6DDF6_9RHOB</name>
<dbReference type="InterPro" id="IPR025870">
    <property type="entry name" value="Glyoxalase-like_dom"/>
</dbReference>
<gene>
    <name evidence="2" type="ORF">N7U68_05340</name>
</gene>
<sequence length="203" mass="21903">MKLDHIAIACKTLEEGRAVVEEALSVTLQPGGQHDHFGTHNLLLGLANGLYLEVIAIDPEAAPLPYPRWFDLDRFEGAPRLTNWICQVESMTEALSALPEAGKPVALTRGALRWQMAVPGDGALPYDAMFPALIEWGAGVSHPSGLLSPSGCRLKRLVVSHPDAEALAARLRPDLRDPCVVFDTGPAALRAEFETPNGLRVLT</sequence>
<dbReference type="Gene3D" id="3.10.180.10">
    <property type="entry name" value="2,3-Dihydroxybiphenyl 1,2-Dioxygenase, domain 1"/>
    <property type="match status" value="1"/>
</dbReference>
<evidence type="ECO:0000259" key="1">
    <source>
        <dbReference type="Pfam" id="PF13468"/>
    </source>
</evidence>
<evidence type="ECO:0000313" key="2">
    <source>
        <dbReference type="EMBL" id="UXX84079.1"/>
    </source>
</evidence>
<protein>
    <submittedName>
        <fullName evidence="2">VOC family protein</fullName>
    </submittedName>
</protein>
<dbReference type="RefSeq" id="WP_263048480.1">
    <property type="nucleotide sequence ID" value="NZ_CP106738.1"/>
</dbReference>
<dbReference type="InterPro" id="IPR029068">
    <property type="entry name" value="Glyas_Bleomycin-R_OHBP_Dase"/>
</dbReference>
<evidence type="ECO:0000313" key="3">
    <source>
        <dbReference type="Proteomes" id="UP001064087"/>
    </source>
</evidence>
<organism evidence="2 3">
    <name type="scientific">Roseovarius pelagicus</name>
    <dbReference type="NCBI Taxonomy" id="2980108"/>
    <lineage>
        <taxon>Bacteria</taxon>
        <taxon>Pseudomonadati</taxon>
        <taxon>Pseudomonadota</taxon>
        <taxon>Alphaproteobacteria</taxon>
        <taxon>Rhodobacterales</taxon>
        <taxon>Roseobacteraceae</taxon>
        <taxon>Roseovarius</taxon>
    </lineage>
</organism>
<proteinExistence type="predicted"/>
<dbReference type="EMBL" id="CP106738">
    <property type="protein sequence ID" value="UXX84079.1"/>
    <property type="molecule type" value="Genomic_DNA"/>
</dbReference>
<dbReference type="Proteomes" id="UP001064087">
    <property type="component" value="Chromosome"/>
</dbReference>
<keyword evidence="3" id="KW-1185">Reference proteome</keyword>
<accession>A0ABY6DDF6</accession>